<sequence>MLFLSYKIVYIFIKSLHFSILSAKKLNHIKLMKPAALVIANMI</sequence>
<proteinExistence type="predicted"/>
<comment type="caution">
    <text evidence="1">The sequence shown here is derived from an EMBL/GenBank/DDBJ whole genome shotgun (WGS) entry which is preliminary data.</text>
</comment>
<reference evidence="1 2" key="1">
    <citation type="submission" date="2014-12" db="EMBL/GenBank/DDBJ databases">
        <title>Comparative genome analysis of Bacillus coagulans HM-08, Clostridium butyricum HM-68, Bacillus subtilis HM-66 and Bacillus licheniformis BL-09.</title>
        <authorList>
            <person name="Zhang H."/>
        </authorList>
    </citation>
    <scope>NUCLEOTIDE SEQUENCE [LARGE SCALE GENOMIC DNA]</scope>
    <source>
        <strain evidence="1 2">HM-66</strain>
    </source>
</reference>
<evidence type="ECO:0000313" key="1">
    <source>
        <dbReference type="EMBL" id="KIU11135.1"/>
    </source>
</evidence>
<protein>
    <submittedName>
        <fullName evidence="1">Uncharacterized protein</fullName>
    </submittedName>
</protein>
<gene>
    <name evidence="1" type="ORF">SC09_Contig24orf00009</name>
</gene>
<dbReference type="EMBL" id="JXBC01000003">
    <property type="protein sequence ID" value="KIU11135.1"/>
    <property type="molecule type" value="Genomic_DNA"/>
</dbReference>
<accession>A0A0D1KQD0</accession>
<name>A0A0D1KQD0_BACIU</name>
<organism evidence="1 2">
    <name type="scientific">Bacillus subtilis</name>
    <dbReference type="NCBI Taxonomy" id="1423"/>
    <lineage>
        <taxon>Bacteria</taxon>
        <taxon>Bacillati</taxon>
        <taxon>Bacillota</taxon>
        <taxon>Bacilli</taxon>
        <taxon>Bacillales</taxon>
        <taxon>Bacillaceae</taxon>
        <taxon>Bacillus</taxon>
    </lineage>
</organism>
<dbReference type="AlphaFoldDB" id="A0A0D1KQD0"/>
<evidence type="ECO:0000313" key="2">
    <source>
        <dbReference type="Proteomes" id="UP000032247"/>
    </source>
</evidence>
<dbReference type="PATRIC" id="fig|1423.173.peg.1776"/>
<dbReference type="Proteomes" id="UP000032247">
    <property type="component" value="Unassembled WGS sequence"/>
</dbReference>